<comment type="catalytic activity">
    <reaction evidence="4">
        <text>gamma-L-glutamyl-L-cysteine + hercynine + O2 = gamma-L-glutamyl-hercynylcysteine S-oxide + H2O</text>
        <dbReference type="Rhea" id="RHEA:42672"/>
        <dbReference type="ChEBI" id="CHEBI:15377"/>
        <dbReference type="ChEBI" id="CHEBI:15379"/>
        <dbReference type="ChEBI" id="CHEBI:15781"/>
        <dbReference type="ChEBI" id="CHEBI:58173"/>
        <dbReference type="ChEBI" id="CHEBI:82703"/>
        <dbReference type="EC" id="1.14.99.50"/>
    </reaction>
</comment>
<dbReference type="EMBL" id="SMLD01000073">
    <property type="protein sequence ID" value="TDE44102.1"/>
    <property type="molecule type" value="Genomic_DNA"/>
</dbReference>
<organism evidence="7 8">
    <name type="scientific">Nonomuraea mesophila</name>
    <dbReference type="NCBI Taxonomy" id="2530382"/>
    <lineage>
        <taxon>Bacteria</taxon>
        <taxon>Bacillati</taxon>
        <taxon>Actinomycetota</taxon>
        <taxon>Actinomycetes</taxon>
        <taxon>Streptosporangiales</taxon>
        <taxon>Streptosporangiaceae</taxon>
        <taxon>Nonomuraea</taxon>
    </lineage>
</organism>
<feature type="binding site" evidence="4">
    <location>
        <position position="134"/>
    </location>
    <ligand>
        <name>Fe cation</name>
        <dbReference type="ChEBI" id="CHEBI:24875"/>
    </ligand>
</feature>
<feature type="domain" description="DinB-like" evidence="6">
    <location>
        <begin position="15"/>
        <end position="142"/>
    </location>
</feature>
<evidence type="ECO:0000259" key="6">
    <source>
        <dbReference type="Pfam" id="PF12867"/>
    </source>
</evidence>
<dbReference type="InterPro" id="IPR016187">
    <property type="entry name" value="CTDL_fold"/>
</dbReference>
<dbReference type="InterPro" id="IPR024775">
    <property type="entry name" value="DinB-like"/>
</dbReference>
<evidence type="ECO:0000256" key="2">
    <source>
        <dbReference type="ARBA" id="ARBA00023004"/>
    </source>
</evidence>
<feature type="binding site" evidence="4">
    <location>
        <position position="138"/>
    </location>
    <ligand>
        <name>Fe cation</name>
        <dbReference type="ChEBI" id="CHEBI:24875"/>
    </ligand>
</feature>
<dbReference type="RefSeq" id="WP_132633407.1">
    <property type="nucleotide sequence ID" value="NZ_SMLD01000073.1"/>
</dbReference>
<name>A0A4R5F832_9ACTN</name>
<dbReference type="EC" id="1.14.99.50" evidence="4"/>
<dbReference type="InterPro" id="IPR032890">
    <property type="entry name" value="EgtB_Actinobacteria"/>
</dbReference>
<keyword evidence="2 4" id="KW-0408">Iron</keyword>
<dbReference type="UniPathway" id="UPA01014"/>
<dbReference type="AlphaFoldDB" id="A0A4R5F832"/>
<dbReference type="SUPFAM" id="SSF109854">
    <property type="entry name" value="DinB/YfiT-like putative metalloenzymes"/>
    <property type="match status" value="1"/>
</dbReference>
<dbReference type="InterPro" id="IPR017806">
    <property type="entry name" value="EgtB"/>
</dbReference>
<dbReference type="Gene3D" id="3.90.1580.10">
    <property type="entry name" value="paralog of FGE (formylglycine-generating enzyme)"/>
    <property type="match status" value="1"/>
</dbReference>
<dbReference type="Pfam" id="PF03781">
    <property type="entry name" value="FGE-sulfatase"/>
    <property type="match status" value="1"/>
</dbReference>
<dbReference type="InterPro" id="IPR005532">
    <property type="entry name" value="SUMF_dom"/>
</dbReference>
<dbReference type="SUPFAM" id="SSF56436">
    <property type="entry name" value="C-type lectin-like"/>
    <property type="match status" value="1"/>
</dbReference>
<keyword evidence="4" id="KW-0479">Metal-binding</keyword>
<feature type="binding site" evidence="4">
    <location>
        <position position="411"/>
    </location>
    <ligand>
        <name>gamma-L-glutamyl-L-cysteine</name>
        <dbReference type="ChEBI" id="CHEBI:58173"/>
    </ligand>
</feature>
<dbReference type="NCBIfam" id="TIGR03440">
    <property type="entry name" value="egtB_TIGR03440"/>
    <property type="match status" value="1"/>
</dbReference>
<dbReference type="InterPro" id="IPR034660">
    <property type="entry name" value="DinB/YfiT-like"/>
</dbReference>
<dbReference type="GO" id="GO:0044875">
    <property type="term" value="F:gamma-glutamyl hercynylcysteine sulfoxide synthase activity"/>
    <property type="evidence" value="ECO:0007669"/>
    <property type="project" value="UniProtKB-EC"/>
</dbReference>
<evidence type="ECO:0000313" key="7">
    <source>
        <dbReference type="EMBL" id="TDE44102.1"/>
    </source>
</evidence>
<comment type="similarity">
    <text evidence="4">Belongs to the EgtB family.</text>
</comment>
<feature type="binding site" evidence="4">
    <location>
        <position position="415"/>
    </location>
    <ligand>
        <name>gamma-L-glutamyl-L-cysteine</name>
        <dbReference type="ChEBI" id="CHEBI:58173"/>
    </ligand>
</feature>
<dbReference type="InterPro" id="IPR042095">
    <property type="entry name" value="SUMF_sf"/>
</dbReference>
<accession>A0A4R5F832</accession>
<comment type="caution">
    <text evidence="7">The sequence shown here is derived from an EMBL/GenBank/DDBJ whole genome shotgun (WGS) entry which is preliminary data.</text>
</comment>
<dbReference type="PANTHER" id="PTHR23150:SF36">
    <property type="entry name" value="HERCYNINE OXYGENASE"/>
    <property type="match status" value="1"/>
</dbReference>
<feature type="binding site" evidence="4">
    <location>
        <position position="47"/>
    </location>
    <ligand>
        <name>Fe cation</name>
        <dbReference type="ChEBI" id="CHEBI:24875"/>
    </ligand>
</feature>
<keyword evidence="4" id="KW-0503">Monooxygenase</keyword>
<proteinExistence type="inferred from homology"/>
<evidence type="ECO:0000256" key="3">
    <source>
        <dbReference type="ARBA" id="ARBA00037882"/>
    </source>
</evidence>
<reference evidence="7 8" key="1">
    <citation type="submission" date="2019-03" db="EMBL/GenBank/DDBJ databases">
        <title>Draft genome sequences of novel Actinobacteria.</title>
        <authorList>
            <person name="Sahin N."/>
            <person name="Ay H."/>
            <person name="Saygin H."/>
        </authorList>
    </citation>
    <scope>NUCLEOTIDE SEQUENCE [LARGE SCALE GENOMIC DNA]</scope>
    <source>
        <strain evidence="7 8">6K102</strain>
    </source>
</reference>
<evidence type="ECO:0000256" key="4">
    <source>
        <dbReference type="HAMAP-Rule" id="MF_02035"/>
    </source>
</evidence>
<comment type="function">
    <text evidence="4">Catalyzes the oxidative sulfurization of hercynine (N-alpha,N-alpha,N-alpha-trimethyl-L-histidine) into hercynyl-gamma-L-glutamyl-L-cysteine sulfoxide, a step in the biosynthesis pathway of ergothioneine.</text>
</comment>
<gene>
    <name evidence="4" type="primary">egtB</name>
    <name evidence="7" type="ORF">E1295_25520</name>
</gene>
<evidence type="ECO:0000256" key="1">
    <source>
        <dbReference type="ARBA" id="ARBA00023002"/>
    </source>
</evidence>
<dbReference type="InterPro" id="IPR051043">
    <property type="entry name" value="Sulfatase_Mod_Factor_Kinase"/>
</dbReference>
<keyword evidence="8" id="KW-1185">Reference proteome</keyword>
<dbReference type="PANTHER" id="PTHR23150">
    <property type="entry name" value="SULFATASE MODIFYING FACTOR 1, 2"/>
    <property type="match status" value="1"/>
</dbReference>
<keyword evidence="1 4" id="KW-0560">Oxidoreductase</keyword>
<dbReference type="Proteomes" id="UP000295136">
    <property type="component" value="Unassembled WGS sequence"/>
</dbReference>
<dbReference type="HAMAP" id="MF_02035">
    <property type="entry name" value="EgtB"/>
    <property type="match status" value="1"/>
</dbReference>
<dbReference type="Pfam" id="PF12867">
    <property type="entry name" value="DinB_2"/>
    <property type="match status" value="1"/>
</dbReference>
<feature type="binding site" evidence="4">
    <location>
        <begin position="81"/>
        <end position="84"/>
    </location>
    <ligand>
        <name>gamma-L-glutamyl-L-cysteine</name>
        <dbReference type="ChEBI" id="CHEBI:58173"/>
    </ligand>
</feature>
<evidence type="ECO:0000259" key="5">
    <source>
        <dbReference type="Pfam" id="PF03781"/>
    </source>
</evidence>
<protein>
    <recommendedName>
        <fullName evidence="4">Hercynine oxygenase</fullName>
        <ecNumber evidence="4">1.14.99.50</ecNumber>
    </recommendedName>
    <alternativeName>
        <fullName evidence="4">Gamma-glutamyl hercynylcysteine S-oxide synthase</fullName>
    </alternativeName>
</protein>
<sequence>MSDFKERIAGDLLAVRSRSLAYTEAEDDLLVRQHSPLMSPLVWDLAHVGNYEELWVLREAGGLTPLRPEIDDIYDAFKTPRKDRPSLPILGPAEARRYIEGVRGRVLDVLDAVDFDDPAPLRRDGFVFGLVIQHEHQHDETMLATLQLSKEPGLVRDGRLPPARPGGPAEVHVPAGPFLMGTDTQPWAYDNERPAHRVDLPAYWIDRLPVGNGAYAAFIEDGGYHDPRWWTGEGWEWRQRQGVFAPLFWTKDGGDWHRTRFGRTEPVPMDEPVQHVSWYEADAYARWAGKRLPTEAEWEKACGWDAGAGRARKYPWGDHEPTPELANLGHRAARPAPLGAYPAGAGPYGAEQMIGDVWEWTGTWFDGYPGFRSFPYREYSEVFFDRDYRVLRGGSWAADPAAIRTTFRNWDYPIRRQIFTGFRCARDAERA</sequence>
<dbReference type="GO" id="GO:0005506">
    <property type="term" value="F:iron ion binding"/>
    <property type="evidence" value="ECO:0007669"/>
    <property type="project" value="UniProtKB-UniRule"/>
</dbReference>
<comment type="pathway">
    <text evidence="3 4">Amino-acid biosynthesis; ergothioneine biosynthesis.</text>
</comment>
<feature type="domain" description="Sulfatase-modifying factor enzyme-like" evidence="5">
    <location>
        <begin position="168"/>
        <end position="426"/>
    </location>
</feature>
<evidence type="ECO:0000313" key="8">
    <source>
        <dbReference type="Proteomes" id="UP000295136"/>
    </source>
</evidence>
<comment type="cofactor">
    <cofactor evidence="4">
        <name>Fe(2+)</name>
        <dbReference type="ChEBI" id="CHEBI:29033"/>
    </cofactor>
</comment>